<dbReference type="Pfam" id="PF00027">
    <property type="entry name" value="cNMP_binding"/>
    <property type="match status" value="3"/>
</dbReference>
<dbReference type="Gene3D" id="1.10.510.10">
    <property type="entry name" value="Transferase(Phosphotransferase) domain 1"/>
    <property type="match status" value="1"/>
</dbReference>
<dbReference type="PROSITE" id="PS51285">
    <property type="entry name" value="AGC_KINASE_CTER"/>
    <property type="match status" value="1"/>
</dbReference>
<dbReference type="STRING" id="1764295.A0A5B8MQT7"/>
<feature type="region of interest" description="Disordered" evidence="13">
    <location>
        <begin position="1"/>
        <end position="56"/>
    </location>
</feature>
<dbReference type="SUPFAM" id="SSF51206">
    <property type="entry name" value="cAMP-binding domain-like"/>
    <property type="match status" value="4"/>
</dbReference>
<dbReference type="InterPro" id="IPR000961">
    <property type="entry name" value="AGC-kinase_C"/>
</dbReference>
<accession>A0A5B8MQT7</accession>
<evidence type="ECO:0000256" key="10">
    <source>
        <dbReference type="ARBA" id="ARBA00047298"/>
    </source>
</evidence>
<dbReference type="PROSITE" id="PS00888">
    <property type="entry name" value="CNMP_BINDING_1"/>
    <property type="match status" value="2"/>
</dbReference>
<dbReference type="GO" id="GO:0030553">
    <property type="term" value="F:cGMP binding"/>
    <property type="evidence" value="ECO:0007669"/>
    <property type="project" value="UniProtKB-KW"/>
</dbReference>
<dbReference type="InterPro" id="IPR008271">
    <property type="entry name" value="Ser/Thr_kinase_AS"/>
</dbReference>
<feature type="domain" description="Cyclic nucleotide-binding" evidence="15">
    <location>
        <begin position="110"/>
        <end position="225"/>
    </location>
</feature>
<dbReference type="AlphaFoldDB" id="A0A5B8MQT7"/>
<keyword evidence="18" id="KW-1185">Reference proteome</keyword>
<evidence type="ECO:0000256" key="2">
    <source>
        <dbReference type="ARBA" id="ARBA00012428"/>
    </source>
</evidence>
<dbReference type="PANTHER" id="PTHR24353">
    <property type="entry name" value="CYCLIC NUCLEOTIDE-DEPENDENT PROTEIN KINASE"/>
    <property type="match status" value="1"/>
</dbReference>
<dbReference type="EC" id="2.7.11.12" evidence="2"/>
<dbReference type="InterPro" id="IPR000719">
    <property type="entry name" value="Prot_kinase_dom"/>
</dbReference>
<comment type="similarity">
    <text evidence="1">Belongs to the protein kinase superfamily. AGC Ser/Thr protein kinase family. cGMP subfamily.</text>
</comment>
<feature type="domain" description="Cyclic nucleotide-binding" evidence="15">
    <location>
        <begin position="243"/>
        <end position="341"/>
    </location>
</feature>
<evidence type="ECO:0000256" key="13">
    <source>
        <dbReference type="SAM" id="MobiDB-lite"/>
    </source>
</evidence>
<keyword evidence="6 12" id="KW-0547">Nucleotide-binding</keyword>
<keyword evidence="7 17" id="KW-0418">Kinase</keyword>
<keyword evidence="9" id="KW-0142">cGMP-binding</keyword>
<name>A0A5B8MQT7_9CHLO</name>
<dbReference type="EMBL" id="CP031040">
    <property type="protein sequence ID" value="QDZ22374.1"/>
    <property type="molecule type" value="Genomic_DNA"/>
</dbReference>
<feature type="compositionally biased region" description="Polar residues" evidence="13">
    <location>
        <begin position="43"/>
        <end position="56"/>
    </location>
</feature>
<dbReference type="PROSITE" id="PS50011">
    <property type="entry name" value="PROTEIN_KINASE_DOM"/>
    <property type="match status" value="1"/>
</dbReference>
<comment type="catalytic activity">
    <reaction evidence="11">
        <text>L-seryl-[protein] + ATP = O-phospho-L-seryl-[protein] + ADP + H(+)</text>
        <dbReference type="Rhea" id="RHEA:17989"/>
        <dbReference type="Rhea" id="RHEA-COMP:9863"/>
        <dbReference type="Rhea" id="RHEA-COMP:11604"/>
        <dbReference type="ChEBI" id="CHEBI:15378"/>
        <dbReference type="ChEBI" id="CHEBI:29999"/>
        <dbReference type="ChEBI" id="CHEBI:30616"/>
        <dbReference type="ChEBI" id="CHEBI:83421"/>
        <dbReference type="ChEBI" id="CHEBI:456216"/>
        <dbReference type="EC" id="2.7.11.12"/>
    </reaction>
</comment>
<evidence type="ECO:0000256" key="8">
    <source>
        <dbReference type="ARBA" id="ARBA00022840"/>
    </source>
</evidence>
<dbReference type="Gene3D" id="3.30.200.20">
    <property type="entry name" value="Phosphorylase Kinase, domain 1"/>
    <property type="match status" value="1"/>
</dbReference>
<evidence type="ECO:0000256" key="4">
    <source>
        <dbReference type="ARBA" id="ARBA00022535"/>
    </source>
</evidence>
<dbReference type="PROSITE" id="PS50042">
    <property type="entry name" value="CNMP_BINDING_3"/>
    <property type="match status" value="4"/>
</dbReference>
<keyword evidence="5" id="KW-0808">Transferase</keyword>
<gene>
    <name evidence="17" type="ORF">A3770_07p48920</name>
</gene>
<feature type="domain" description="Protein kinase" evidence="14">
    <location>
        <begin position="611"/>
        <end position="865"/>
    </location>
</feature>
<evidence type="ECO:0000259" key="16">
    <source>
        <dbReference type="PROSITE" id="PS51285"/>
    </source>
</evidence>
<sequence length="921" mass="104103">MGCGTSKVVEDVNPSGAKSETVDNVGKASKGSVISGKPDRMSMMSQETVKPGQVNNDARRLAIPLEQQSIEEEFGESAIDIEGMEGFKASSPEEQEEYEVVEKAMSEHYLFNDLGTESLNKVIGAMDKVEVGAGKTVIEQGDSDANYFYVVSRGELAISIGRETAVKRKKYSVQTGAAMPDKMYTAGSCFGELALLYNTVRNASIISKSNCTLWRLDRTTFRKLLLNYSSESKKMNFLRIVPLFRDLSDHTLSQWGQTLTQKSFKGGEKIFSVGDPARFCVVYKGEVFYKKDDHDIRLHATHFFGDREILFGSSFELEYTACEEGATIVSMSADEFLRMYKFLDNALDDNIKFTALRNIPLLEHLTEEQVIQIVDSFTEENYIDGDEIIKKGDLGHKVYIVKRGKLRIPLPNGIEVYCKPYDYVGERALLYEEPRAASVFSGSEDCCVLSLERKDFEQLLGPLNLITKQKNALNVLREVDFLKNTEEDDLVALAEAMEISRYEEGDMIVKQGEIGNTFYVMKEGRAVVTRNDDKSKVLAQYERGGFFGERALLDDEPRAANIKAYGGPVICFEITREVFNDHFKAMANVIRLQARSLRQFEEEKEMHFSGLKDIAVVGHGTYGRVKMMQCKKTGRVYALKSLIKENIKNAGIQYQVLNEVRCMAALDHPFITRLVKTYTDKKRVHILMDFAIGGEVFSYLGTPFPVAYVRFYSACVVCMLAHMHKRSIIYRDLKSENLMLNQDGYLVLVDFSFAKTIMKGERTYTICGTPDFLAPEIIKQSGHDRGVDYWALGVLIYEFLTCQTPFKGESHHETYTNIVKGKINFPRNMNKNAKDLIKRLCALNSKDRLGMGPTGIKEITSHSFFQGIDWQKLESKRYHAPLIPEVKNATDTSCFCIQPPEMDEPNDVNDNVLDSFFGSEF</sequence>
<evidence type="ECO:0000256" key="12">
    <source>
        <dbReference type="PROSITE-ProRule" id="PRU10141"/>
    </source>
</evidence>
<evidence type="ECO:0000259" key="15">
    <source>
        <dbReference type="PROSITE" id="PS50042"/>
    </source>
</evidence>
<dbReference type="PANTHER" id="PTHR24353:SF143">
    <property type="entry name" value="PROTEIN KINASE DOMAIN-CONTAINING PROTEIN"/>
    <property type="match status" value="1"/>
</dbReference>
<evidence type="ECO:0000313" key="17">
    <source>
        <dbReference type="EMBL" id="QDZ22374.1"/>
    </source>
</evidence>
<evidence type="ECO:0000256" key="5">
    <source>
        <dbReference type="ARBA" id="ARBA00022679"/>
    </source>
</evidence>
<dbReference type="SUPFAM" id="SSF56112">
    <property type="entry name" value="Protein kinase-like (PK-like)"/>
    <property type="match status" value="1"/>
</dbReference>
<feature type="domain" description="Cyclic nucleotide-binding" evidence="15">
    <location>
        <begin position="361"/>
        <end position="469"/>
    </location>
</feature>
<keyword evidence="4" id="KW-0140">cGMP</keyword>
<dbReference type="Pfam" id="PF00069">
    <property type="entry name" value="Pkinase"/>
    <property type="match status" value="1"/>
</dbReference>
<dbReference type="PROSITE" id="PS00889">
    <property type="entry name" value="CNMP_BINDING_2"/>
    <property type="match status" value="2"/>
</dbReference>
<dbReference type="GO" id="GO:0005524">
    <property type="term" value="F:ATP binding"/>
    <property type="evidence" value="ECO:0007669"/>
    <property type="project" value="UniProtKB-UniRule"/>
</dbReference>
<dbReference type="SMART" id="SM00100">
    <property type="entry name" value="cNMP"/>
    <property type="match status" value="4"/>
</dbReference>
<evidence type="ECO:0000256" key="3">
    <source>
        <dbReference type="ARBA" id="ARBA00022527"/>
    </source>
</evidence>
<dbReference type="CDD" id="cd00038">
    <property type="entry name" value="CAP_ED"/>
    <property type="match status" value="4"/>
</dbReference>
<protein>
    <recommendedName>
        <fullName evidence="2">cGMP-dependent protein kinase</fullName>
        <ecNumber evidence="2">2.7.11.12</ecNumber>
    </recommendedName>
</protein>
<dbReference type="PRINTS" id="PR00103">
    <property type="entry name" value="CAMPKINASE"/>
</dbReference>
<evidence type="ECO:0000256" key="11">
    <source>
        <dbReference type="ARBA" id="ARBA00047462"/>
    </source>
</evidence>
<dbReference type="GO" id="GO:0004692">
    <property type="term" value="F:cGMP-dependent protein kinase activity"/>
    <property type="evidence" value="ECO:0007669"/>
    <property type="project" value="UniProtKB-EC"/>
</dbReference>
<dbReference type="Gene3D" id="2.60.120.10">
    <property type="entry name" value="Jelly Rolls"/>
    <property type="match status" value="4"/>
</dbReference>
<dbReference type="GO" id="GO:0046872">
    <property type="term" value="F:metal ion binding"/>
    <property type="evidence" value="ECO:0007669"/>
    <property type="project" value="UniProtKB-KW"/>
</dbReference>
<dbReference type="Proteomes" id="UP000316726">
    <property type="component" value="Chromosome 7"/>
</dbReference>
<dbReference type="GO" id="GO:0004691">
    <property type="term" value="F:cAMP-dependent protein kinase activity"/>
    <property type="evidence" value="ECO:0007669"/>
    <property type="project" value="TreeGrafter"/>
</dbReference>
<dbReference type="InterPro" id="IPR018488">
    <property type="entry name" value="cNMP-bd_CS"/>
</dbReference>
<dbReference type="InterPro" id="IPR000595">
    <property type="entry name" value="cNMP-bd_dom"/>
</dbReference>
<dbReference type="FunFam" id="1.10.510.10:FF:000210">
    <property type="entry name" value="Non-specific serine/threonine protein kinase"/>
    <property type="match status" value="1"/>
</dbReference>
<feature type="binding site" evidence="12">
    <location>
        <position position="640"/>
    </location>
    <ligand>
        <name>ATP</name>
        <dbReference type="ChEBI" id="CHEBI:30616"/>
    </ligand>
</feature>
<evidence type="ECO:0000256" key="9">
    <source>
        <dbReference type="ARBA" id="ARBA00022992"/>
    </source>
</evidence>
<feature type="domain" description="AGC-kinase C-terminal" evidence="16">
    <location>
        <begin position="866"/>
        <end position="921"/>
    </location>
</feature>
<comment type="catalytic activity">
    <reaction evidence="10">
        <text>L-threonyl-[protein] + ATP = O-phospho-L-threonyl-[protein] + ADP + H(+)</text>
        <dbReference type="Rhea" id="RHEA:46608"/>
        <dbReference type="Rhea" id="RHEA-COMP:11060"/>
        <dbReference type="Rhea" id="RHEA-COMP:11605"/>
        <dbReference type="ChEBI" id="CHEBI:15378"/>
        <dbReference type="ChEBI" id="CHEBI:30013"/>
        <dbReference type="ChEBI" id="CHEBI:30616"/>
        <dbReference type="ChEBI" id="CHEBI:61977"/>
        <dbReference type="ChEBI" id="CHEBI:456216"/>
        <dbReference type="EC" id="2.7.11.12"/>
    </reaction>
</comment>
<reference evidence="17 18" key="1">
    <citation type="submission" date="2018-07" db="EMBL/GenBank/DDBJ databases">
        <title>The complete nuclear genome of the prasinophyte Chloropicon primus (CCMP1205).</title>
        <authorList>
            <person name="Pombert J.-F."/>
            <person name="Otis C."/>
            <person name="Turmel M."/>
            <person name="Lemieux C."/>
        </authorList>
    </citation>
    <scope>NUCLEOTIDE SEQUENCE [LARGE SCALE GENOMIC DNA]</scope>
    <source>
        <strain evidence="17 18">CCMP1205</strain>
    </source>
</reference>
<organism evidence="17 18">
    <name type="scientific">Chloropicon primus</name>
    <dbReference type="NCBI Taxonomy" id="1764295"/>
    <lineage>
        <taxon>Eukaryota</taxon>
        <taxon>Viridiplantae</taxon>
        <taxon>Chlorophyta</taxon>
        <taxon>Chloropicophyceae</taxon>
        <taxon>Chloropicales</taxon>
        <taxon>Chloropicaceae</taxon>
        <taxon>Chloropicon</taxon>
    </lineage>
</organism>
<proteinExistence type="inferred from homology"/>
<dbReference type="GO" id="GO:0005952">
    <property type="term" value="C:cAMP-dependent protein kinase complex"/>
    <property type="evidence" value="ECO:0007669"/>
    <property type="project" value="TreeGrafter"/>
</dbReference>
<dbReference type="InterPro" id="IPR011009">
    <property type="entry name" value="Kinase-like_dom_sf"/>
</dbReference>
<evidence type="ECO:0000313" key="18">
    <source>
        <dbReference type="Proteomes" id="UP000316726"/>
    </source>
</evidence>
<dbReference type="PROSITE" id="PS00107">
    <property type="entry name" value="PROTEIN_KINASE_ATP"/>
    <property type="match status" value="1"/>
</dbReference>
<dbReference type="InterPro" id="IPR014710">
    <property type="entry name" value="RmlC-like_jellyroll"/>
</dbReference>
<dbReference type="PROSITE" id="PS00108">
    <property type="entry name" value="PROTEIN_KINASE_ST"/>
    <property type="match status" value="1"/>
</dbReference>
<dbReference type="OrthoDB" id="10264738at2759"/>
<evidence type="ECO:0000256" key="7">
    <source>
        <dbReference type="ARBA" id="ARBA00022777"/>
    </source>
</evidence>
<evidence type="ECO:0000256" key="1">
    <source>
        <dbReference type="ARBA" id="ARBA00006352"/>
    </source>
</evidence>
<dbReference type="InterPro" id="IPR017441">
    <property type="entry name" value="Protein_kinase_ATP_BS"/>
</dbReference>
<dbReference type="SMART" id="SM00220">
    <property type="entry name" value="S_TKc"/>
    <property type="match status" value="1"/>
</dbReference>
<evidence type="ECO:0000259" key="14">
    <source>
        <dbReference type="PROSITE" id="PS50011"/>
    </source>
</evidence>
<keyword evidence="8 12" id="KW-0067">ATP-binding</keyword>
<feature type="domain" description="Cyclic nucleotide-binding" evidence="15">
    <location>
        <begin position="481"/>
        <end position="580"/>
    </location>
</feature>
<keyword evidence="3" id="KW-0723">Serine/threonine-protein kinase</keyword>
<evidence type="ECO:0000256" key="6">
    <source>
        <dbReference type="ARBA" id="ARBA00022741"/>
    </source>
</evidence>
<dbReference type="InterPro" id="IPR018490">
    <property type="entry name" value="cNMP-bd_dom_sf"/>
</dbReference>